<keyword evidence="2" id="KW-1185">Reference proteome</keyword>
<feature type="non-terminal residue" evidence="1">
    <location>
        <position position="1"/>
    </location>
</feature>
<dbReference type="Proteomes" id="UP000789920">
    <property type="component" value="Unassembled WGS sequence"/>
</dbReference>
<feature type="non-terminal residue" evidence="1">
    <location>
        <position position="49"/>
    </location>
</feature>
<protein>
    <submittedName>
        <fullName evidence="1">37004_t:CDS:1</fullName>
    </submittedName>
</protein>
<comment type="caution">
    <text evidence="1">The sequence shown here is derived from an EMBL/GenBank/DDBJ whole genome shotgun (WGS) entry which is preliminary data.</text>
</comment>
<proteinExistence type="predicted"/>
<sequence length="49" mass="5621">INIDKCSLNETAISASVREWLPINDPNNAKYSNIAEFLDILYQTFSKIF</sequence>
<gene>
    <name evidence="1" type="ORF">RPERSI_LOCUS33439</name>
</gene>
<organism evidence="1 2">
    <name type="scientific">Racocetra persica</name>
    <dbReference type="NCBI Taxonomy" id="160502"/>
    <lineage>
        <taxon>Eukaryota</taxon>
        <taxon>Fungi</taxon>
        <taxon>Fungi incertae sedis</taxon>
        <taxon>Mucoromycota</taxon>
        <taxon>Glomeromycotina</taxon>
        <taxon>Glomeromycetes</taxon>
        <taxon>Diversisporales</taxon>
        <taxon>Gigasporaceae</taxon>
        <taxon>Racocetra</taxon>
    </lineage>
</organism>
<evidence type="ECO:0000313" key="1">
    <source>
        <dbReference type="EMBL" id="CAG8844953.1"/>
    </source>
</evidence>
<name>A0ACA9SQA3_9GLOM</name>
<evidence type="ECO:0000313" key="2">
    <source>
        <dbReference type="Proteomes" id="UP000789920"/>
    </source>
</evidence>
<reference evidence="1" key="1">
    <citation type="submission" date="2021-06" db="EMBL/GenBank/DDBJ databases">
        <authorList>
            <person name="Kallberg Y."/>
            <person name="Tangrot J."/>
            <person name="Rosling A."/>
        </authorList>
    </citation>
    <scope>NUCLEOTIDE SEQUENCE</scope>
    <source>
        <strain evidence="1">MA461A</strain>
    </source>
</reference>
<accession>A0ACA9SQA3</accession>
<dbReference type="EMBL" id="CAJVQC010144699">
    <property type="protein sequence ID" value="CAG8844953.1"/>
    <property type="molecule type" value="Genomic_DNA"/>
</dbReference>